<comment type="caution">
    <text evidence="6">The sequence shown here is derived from an EMBL/GenBank/DDBJ whole genome shotgun (WGS) entry which is preliminary data.</text>
</comment>
<reference evidence="6 7" key="1">
    <citation type="submission" date="2014-03" db="EMBL/GenBank/DDBJ databases">
        <title>The genome of Kluyveromyces dobzhanskii.</title>
        <authorList>
            <person name="Nystedt B."/>
            <person name="Astrom S."/>
        </authorList>
    </citation>
    <scope>NUCLEOTIDE SEQUENCE [LARGE SCALE GENOMIC DNA]</scope>
    <source>
        <strain evidence="6 7">CBS 2104</strain>
    </source>
</reference>
<evidence type="ECO:0000256" key="4">
    <source>
        <dbReference type="SAM" id="Coils"/>
    </source>
</evidence>
<sequence>MHDSMKKCHRRLTEAKMEDLWDDDDDDDILQLVDRPPMSQVALPTKVAVPKNDDLLKAKGEVGILRQKLSMLEKTVKEHDESQKKLQFDLKTSHAEEVEKLKVELERLEDERKFMLLEQRHLFTPRNSSKSTSSHGNDTAEPSPMEAKRRKMEPAKQYVPLAQNLNVDDGSLFFDHLVSYKLLGAEHTVLESLDHICNYETDLILSPDIEIIKARSPLGPTLRALIFKWKSIYSLDQLVDKTLEILAIAIKSVSDLPENRLAIPFLLSLMHCTINFRHSATSISSLKDVFQFVTDFIITDPSFLKQTLHENPLELDVSPDVFQYSMLDQLCMTYSFDVLETCVVIMLTCNPEEQAILLNDDTIAENLVKCCNLALSISYKPVLPIIINTTEILLGVVELEPKESIWENKWLTLFPKLIQNWSRPIIFDSEKINFAGLNRCCGNNANHVKLNSILDFSDIRYLPMIIENEFEHLSFTALENQEDQTNDVKRQQLLSALLRLIYFCWVSISDDYKRSLRLDELTICLWRIVYGSSESTSELSTEWAALVNPLKTLALDEERKCLDDAYDEENLPAFMHLEEKDIKRESAVSKFTINDSWAFKEMAKYILESITTMDEADSLYVAMVSDI</sequence>
<dbReference type="GO" id="GO:0000077">
    <property type="term" value="P:DNA damage checkpoint signaling"/>
    <property type="evidence" value="ECO:0007669"/>
    <property type="project" value="InterPro"/>
</dbReference>
<feature type="region of interest" description="Disordered" evidence="5">
    <location>
        <begin position="125"/>
        <end position="154"/>
    </location>
</feature>
<comment type="subcellular location">
    <subcellularLocation>
        <location evidence="1">Nucleus</location>
    </subcellularLocation>
</comment>
<dbReference type="Proteomes" id="UP000031516">
    <property type="component" value="Unassembled WGS sequence"/>
</dbReference>
<name>A0A0A8L1N4_9SACH</name>
<evidence type="ECO:0000313" key="6">
    <source>
        <dbReference type="EMBL" id="CDO92740.1"/>
    </source>
</evidence>
<dbReference type="OrthoDB" id="4078000at2759"/>
<organism evidence="6 7">
    <name type="scientific">Kluyveromyces dobzhanskii CBS 2104</name>
    <dbReference type="NCBI Taxonomy" id="1427455"/>
    <lineage>
        <taxon>Eukaryota</taxon>
        <taxon>Fungi</taxon>
        <taxon>Dikarya</taxon>
        <taxon>Ascomycota</taxon>
        <taxon>Saccharomycotina</taxon>
        <taxon>Saccharomycetes</taxon>
        <taxon>Saccharomycetales</taxon>
        <taxon>Saccharomycetaceae</taxon>
        <taxon>Kluyveromyces</taxon>
    </lineage>
</organism>
<dbReference type="GO" id="GO:0005634">
    <property type="term" value="C:nucleus"/>
    <property type="evidence" value="ECO:0007669"/>
    <property type="project" value="UniProtKB-SubCell"/>
</dbReference>
<evidence type="ECO:0000256" key="1">
    <source>
        <dbReference type="ARBA" id="ARBA00004123"/>
    </source>
</evidence>
<accession>A0A0A8L1N4</accession>
<dbReference type="EMBL" id="CCBQ010000018">
    <property type="protein sequence ID" value="CDO92740.1"/>
    <property type="molecule type" value="Genomic_DNA"/>
</dbReference>
<feature type="coiled-coil region" evidence="4">
    <location>
        <begin position="91"/>
        <end position="118"/>
    </location>
</feature>
<gene>
    <name evidence="6" type="ORF">KLDO_g1051</name>
</gene>
<evidence type="ECO:0000256" key="5">
    <source>
        <dbReference type="SAM" id="MobiDB-lite"/>
    </source>
</evidence>
<keyword evidence="4" id="KW-0175">Coiled coil</keyword>
<dbReference type="AlphaFoldDB" id="A0A0A8L1N4"/>
<keyword evidence="3" id="KW-0539">Nucleus</keyword>
<proteinExistence type="predicted"/>
<evidence type="ECO:0000256" key="2">
    <source>
        <dbReference type="ARBA" id="ARBA00022763"/>
    </source>
</evidence>
<evidence type="ECO:0000313" key="7">
    <source>
        <dbReference type="Proteomes" id="UP000031516"/>
    </source>
</evidence>
<evidence type="ECO:0000256" key="3">
    <source>
        <dbReference type="ARBA" id="ARBA00023242"/>
    </source>
</evidence>
<feature type="compositionally biased region" description="Polar residues" evidence="5">
    <location>
        <begin position="125"/>
        <end position="137"/>
    </location>
</feature>
<keyword evidence="7" id="KW-1185">Reference proteome</keyword>
<dbReference type="InterPro" id="IPR018622">
    <property type="entry name" value="DNA_damage_chkpnt_Lcd1"/>
</dbReference>
<keyword evidence="2" id="KW-0227">DNA damage</keyword>
<protein>
    <submittedName>
        <fullName evidence="6">WGS project CCBQ000000000 data, contig MAT</fullName>
    </submittedName>
</protein>
<dbReference type="Pfam" id="PF09798">
    <property type="entry name" value="LCD1"/>
    <property type="match status" value="1"/>
</dbReference>